<dbReference type="GO" id="GO:0004984">
    <property type="term" value="F:olfactory receptor activity"/>
    <property type="evidence" value="ECO:0007669"/>
    <property type="project" value="InterPro"/>
</dbReference>
<feature type="transmembrane region" description="Helical" evidence="10">
    <location>
        <begin position="140"/>
        <end position="162"/>
    </location>
</feature>
<comment type="caution">
    <text evidence="12">The sequence shown here is derived from an EMBL/GenBank/DDBJ whole genome shotgun (WGS) entry which is preliminary data.</text>
</comment>
<dbReference type="GO" id="GO:0005886">
    <property type="term" value="C:plasma membrane"/>
    <property type="evidence" value="ECO:0007669"/>
    <property type="project" value="UniProtKB-SubCell"/>
</dbReference>
<keyword evidence="2 9" id="KW-0812">Transmembrane</keyword>
<feature type="transmembrane region" description="Helical" evidence="10">
    <location>
        <begin position="272"/>
        <end position="290"/>
    </location>
</feature>
<dbReference type="InterPro" id="IPR000725">
    <property type="entry name" value="Olfact_rcpt"/>
</dbReference>
<dbReference type="PROSITE" id="PS00237">
    <property type="entry name" value="G_PROTEIN_RECEP_F1_1"/>
    <property type="match status" value="1"/>
</dbReference>
<dbReference type="GO" id="GO:0004930">
    <property type="term" value="F:G protein-coupled receptor activity"/>
    <property type="evidence" value="ECO:0007669"/>
    <property type="project" value="UniProtKB-KW"/>
</dbReference>
<feature type="domain" description="G-protein coupled receptors family 1 profile" evidence="11">
    <location>
        <begin position="41"/>
        <end position="288"/>
    </location>
</feature>
<dbReference type="PRINTS" id="PR00237">
    <property type="entry name" value="GPCRRHODOPSN"/>
</dbReference>
<keyword evidence="5 9" id="KW-0297">G-protein coupled receptor</keyword>
<dbReference type="InterPro" id="IPR050427">
    <property type="entry name" value="Olfactory_Receptors"/>
</dbReference>
<evidence type="ECO:0000256" key="1">
    <source>
        <dbReference type="ARBA" id="ARBA00004141"/>
    </source>
</evidence>
<feature type="transmembrane region" description="Helical" evidence="10">
    <location>
        <begin position="59"/>
        <end position="82"/>
    </location>
</feature>
<evidence type="ECO:0000256" key="4">
    <source>
        <dbReference type="ARBA" id="ARBA00022989"/>
    </source>
</evidence>
<accession>A0AAV2ZJR6</accession>
<evidence type="ECO:0000256" key="6">
    <source>
        <dbReference type="ARBA" id="ARBA00023136"/>
    </source>
</evidence>
<dbReference type="FunFam" id="1.20.1070.10:FF:000007">
    <property type="entry name" value="Olfactory receptor"/>
    <property type="match status" value="1"/>
</dbReference>
<proteinExistence type="inferred from homology"/>
<keyword evidence="10" id="KW-1003">Cell membrane</keyword>
<dbReference type="PRINTS" id="PR00245">
    <property type="entry name" value="OLFACTORYR"/>
</dbReference>
<reference evidence="12" key="1">
    <citation type="thesis" date="2020" institute="ProQuest LLC" country="789 East Eisenhower Parkway, Ann Arbor, MI, USA">
        <title>Comparative Genomics and Chromosome Evolution.</title>
        <authorList>
            <person name="Mudd A.B."/>
        </authorList>
    </citation>
    <scope>NUCLEOTIDE SEQUENCE</scope>
    <source>
        <strain evidence="12">1538</strain>
        <tissue evidence="12">Blood</tissue>
    </source>
</reference>
<evidence type="ECO:0000256" key="10">
    <source>
        <dbReference type="RuleBase" id="RU363047"/>
    </source>
</evidence>
<name>A0AAV2ZJR6_PYXAD</name>
<evidence type="ECO:0000256" key="7">
    <source>
        <dbReference type="ARBA" id="ARBA00023170"/>
    </source>
</evidence>
<evidence type="ECO:0000313" key="12">
    <source>
        <dbReference type="EMBL" id="DBA16286.1"/>
    </source>
</evidence>
<keyword evidence="4 10" id="KW-1133">Transmembrane helix</keyword>
<dbReference type="Gene3D" id="1.20.1070.10">
    <property type="entry name" value="Rhodopsin 7-helix transmembrane proteins"/>
    <property type="match status" value="1"/>
</dbReference>
<protein>
    <recommendedName>
        <fullName evidence="10">Olfactory receptor</fullName>
    </recommendedName>
</protein>
<keyword evidence="13" id="KW-1185">Reference proteome</keyword>
<gene>
    <name evidence="12" type="ORF">GDO54_003694</name>
</gene>
<comment type="subcellular location">
    <subcellularLocation>
        <location evidence="10">Cell membrane</location>
        <topology evidence="10">Multi-pass membrane protein</topology>
    </subcellularLocation>
    <subcellularLocation>
        <location evidence="1">Membrane</location>
        <topology evidence="1">Multi-pass membrane protein</topology>
    </subcellularLocation>
</comment>
<keyword evidence="8 9" id="KW-0807">Transducer</keyword>
<dbReference type="PROSITE" id="PS50262">
    <property type="entry name" value="G_PROTEIN_RECEP_F1_2"/>
    <property type="match status" value="1"/>
</dbReference>
<feature type="transmembrane region" description="Helical" evidence="10">
    <location>
        <begin position="25"/>
        <end position="47"/>
    </location>
</feature>
<dbReference type="Pfam" id="PF13853">
    <property type="entry name" value="7tm_4"/>
    <property type="match status" value="1"/>
</dbReference>
<evidence type="ECO:0000256" key="9">
    <source>
        <dbReference type="RuleBase" id="RU000688"/>
    </source>
</evidence>
<keyword evidence="3 10" id="KW-0552">Olfaction</keyword>
<evidence type="ECO:0000256" key="5">
    <source>
        <dbReference type="ARBA" id="ARBA00023040"/>
    </source>
</evidence>
<organism evidence="12 13">
    <name type="scientific">Pyxicephalus adspersus</name>
    <name type="common">African bullfrog</name>
    <dbReference type="NCBI Taxonomy" id="30357"/>
    <lineage>
        <taxon>Eukaryota</taxon>
        <taxon>Metazoa</taxon>
        <taxon>Chordata</taxon>
        <taxon>Craniata</taxon>
        <taxon>Vertebrata</taxon>
        <taxon>Euteleostomi</taxon>
        <taxon>Amphibia</taxon>
        <taxon>Batrachia</taxon>
        <taxon>Anura</taxon>
        <taxon>Neobatrachia</taxon>
        <taxon>Ranoidea</taxon>
        <taxon>Pyxicephalidae</taxon>
        <taxon>Pyxicephalinae</taxon>
        <taxon>Pyxicephalus</taxon>
    </lineage>
</organism>
<evidence type="ECO:0000259" key="11">
    <source>
        <dbReference type="PROSITE" id="PS50262"/>
    </source>
</evidence>
<keyword evidence="10" id="KW-0716">Sensory transduction</keyword>
<keyword evidence="7 9" id="KW-0675">Receptor</keyword>
<dbReference type="PANTHER" id="PTHR48002">
    <property type="entry name" value="OLFACTORY RECEPTOR"/>
    <property type="match status" value="1"/>
</dbReference>
<evidence type="ECO:0000313" key="13">
    <source>
        <dbReference type="Proteomes" id="UP001181693"/>
    </source>
</evidence>
<dbReference type="AlphaFoldDB" id="A0AAV2ZJR6"/>
<feature type="transmembrane region" description="Helical" evidence="10">
    <location>
        <begin position="102"/>
        <end position="120"/>
    </location>
</feature>
<evidence type="ECO:0000256" key="3">
    <source>
        <dbReference type="ARBA" id="ARBA00022725"/>
    </source>
</evidence>
<sequence length="312" mass="35387">MNFTNQHKVLEFTLLGLANFPKLSIVLFLLLLIIYVLIFLGNLLIIVTVHFEARLHSAMYYFLSRLSLVDLCYATVTVPKILADFLSKTNTISSNSCITQLFFLHFFAGTECILLTVMAYDRYVAICHPLRYSSIMNKTVCRWLEFVCWAISFFHSIIQIIMTCQLKFCGPNQIDHFFCDIHPLSVLACSDISIIEIVFVANSGLISVLCFLVLLMSYMGIINTILKARSDKGLGKAFSTCASHLIVVTLFFGPCVFIYLRPSVSYAVDKMVSIFYTVVTPLLNPIIYTLRNKEVKTAIKSCLGKKLLRRED</sequence>
<dbReference type="Proteomes" id="UP001181693">
    <property type="component" value="Unassembled WGS sequence"/>
</dbReference>
<dbReference type="SUPFAM" id="SSF81321">
    <property type="entry name" value="Family A G protein-coupled receptor-like"/>
    <property type="match status" value="1"/>
</dbReference>
<evidence type="ECO:0000256" key="8">
    <source>
        <dbReference type="ARBA" id="ARBA00023224"/>
    </source>
</evidence>
<dbReference type="InterPro" id="IPR000276">
    <property type="entry name" value="GPCR_Rhodpsn"/>
</dbReference>
<feature type="transmembrane region" description="Helical" evidence="10">
    <location>
        <begin position="238"/>
        <end position="260"/>
    </location>
</feature>
<dbReference type="InterPro" id="IPR017452">
    <property type="entry name" value="GPCR_Rhodpsn_7TM"/>
</dbReference>
<comment type="similarity">
    <text evidence="9">Belongs to the G-protein coupled receptor 1 family.</text>
</comment>
<feature type="transmembrane region" description="Helical" evidence="10">
    <location>
        <begin position="205"/>
        <end position="226"/>
    </location>
</feature>
<dbReference type="CDD" id="cd13954">
    <property type="entry name" value="7tmA_OR"/>
    <property type="match status" value="1"/>
</dbReference>
<dbReference type="EMBL" id="DYDO01000011">
    <property type="protein sequence ID" value="DBA16286.1"/>
    <property type="molecule type" value="Genomic_DNA"/>
</dbReference>
<evidence type="ECO:0000256" key="2">
    <source>
        <dbReference type="ARBA" id="ARBA00022692"/>
    </source>
</evidence>
<keyword evidence="6 10" id="KW-0472">Membrane</keyword>